<dbReference type="InterPro" id="IPR007197">
    <property type="entry name" value="rSAM"/>
</dbReference>
<dbReference type="SFLD" id="SFLDG01384">
    <property type="entry name" value="thioether_bond_formation_requi"/>
    <property type="match status" value="1"/>
</dbReference>
<feature type="domain" description="Radical SAM core" evidence="6">
    <location>
        <begin position="122"/>
        <end position="287"/>
    </location>
</feature>
<dbReference type="PANTHER" id="PTHR43273:SF8">
    <property type="entry name" value="RADICAL SAM DOMAIN PROTEIN"/>
    <property type="match status" value="1"/>
</dbReference>
<dbReference type="Pfam" id="PF04055">
    <property type="entry name" value="Radical_SAM"/>
    <property type="match status" value="1"/>
</dbReference>
<dbReference type="RefSeq" id="WP_078667759.1">
    <property type="nucleotide sequence ID" value="NZ_FUWZ01000001.1"/>
</dbReference>
<keyword evidence="5" id="KW-0411">Iron-sulfur</keyword>
<evidence type="ECO:0000256" key="4">
    <source>
        <dbReference type="ARBA" id="ARBA00023004"/>
    </source>
</evidence>
<sequence length="502" mass="57222">MITVDSSPYSNSRKFKEFSHYIASPQRYYLLPFKFHRLSPGKEVIVNEIGDLLVIPMGTTGRIVAGEINPDNISDQELFADLIANFFISVTPLPELIEVLATRYRTKKSFLDYFTSLHIFVISLRCEHTCHYCQVSRVTSDKNKYDMKRFHIDAGIAIMMKSPNPHVTMEFQGGEALLAFESIVYAVEKTKIEAEKHNKKVTYVICTNLALLTDEMIQFFFNNGILISTSLDGPAFIHNRNRHKPHASSHQLVVEGIERCRQRLGEEGISALVTTTALSLEHPEEIVDEYVRLGFHNIFLRPISPYGFATRSTDKNKYETARFLDFYKKALARIIQYNLDGYFIREDYASIILKKMLTPFPVGYVDLQSPAGLVNNVVVFNYDGAIYASDEARMLAEMNDLTFKLGTLGEDTYEEIFYGNKVSTLSEVMINEALPGCSECAFQSYCGADPVFNHTTQGDLVGHRPTSAFCERNMEIIRYLILTMDEDKKKEKIFRSWITGKS</sequence>
<dbReference type="PANTHER" id="PTHR43273">
    <property type="entry name" value="ANAEROBIC SULFATASE-MATURATING ENZYME HOMOLOG ASLB-RELATED"/>
    <property type="match status" value="1"/>
</dbReference>
<dbReference type="SFLD" id="SFLDG01067">
    <property type="entry name" value="SPASM/twitch_domain_containing"/>
    <property type="match status" value="1"/>
</dbReference>
<dbReference type="SFLD" id="SFLDS00029">
    <property type="entry name" value="Radical_SAM"/>
    <property type="match status" value="1"/>
</dbReference>
<dbReference type="InterPro" id="IPR058240">
    <property type="entry name" value="rSAM_sf"/>
</dbReference>
<accession>A0A1T4ML18</accession>
<gene>
    <name evidence="7" type="ORF">SAMN04488128_1011142</name>
</gene>
<dbReference type="InterPro" id="IPR023867">
    <property type="entry name" value="Sulphatase_maturase_rSAM"/>
</dbReference>
<keyword evidence="2" id="KW-0949">S-adenosyl-L-methionine</keyword>
<dbReference type="GO" id="GO:0016491">
    <property type="term" value="F:oxidoreductase activity"/>
    <property type="evidence" value="ECO:0007669"/>
    <property type="project" value="InterPro"/>
</dbReference>
<dbReference type="EMBL" id="FUWZ01000001">
    <property type="protein sequence ID" value="SJZ67464.1"/>
    <property type="molecule type" value="Genomic_DNA"/>
</dbReference>
<evidence type="ECO:0000256" key="3">
    <source>
        <dbReference type="ARBA" id="ARBA00022723"/>
    </source>
</evidence>
<proteinExistence type="predicted"/>
<reference evidence="8" key="1">
    <citation type="submission" date="2017-02" db="EMBL/GenBank/DDBJ databases">
        <authorList>
            <person name="Varghese N."/>
            <person name="Submissions S."/>
        </authorList>
    </citation>
    <scope>NUCLEOTIDE SEQUENCE [LARGE SCALE GENOMIC DNA]</scope>
    <source>
        <strain evidence="8">DSM 22224</strain>
    </source>
</reference>
<name>A0A1T4ML18_9BACT</name>
<dbReference type="SUPFAM" id="SSF102114">
    <property type="entry name" value="Radical SAM enzymes"/>
    <property type="match status" value="1"/>
</dbReference>
<keyword evidence="8" id="KW-1185">Reference proteome</keyword>
<dbReference type="NCBIfam" id="TIGR03978">
    <property type="entry name" value="rSAM_paired_1"/>
    <property type="match status" value="1"/>
</dbReference>
<evidence type="ECO:0000256" key="5">
    <source>
        <dbReference type="ARBA" id="ARBA00023014"/>
    </source>
</evidence>
<dbReference type="CDD" id="cd01335">
    <property type="entry name" value="Radical_SAM"/>
    <property type="match status" value="1"/>
</dbReference>
<dbReference type="GO" id="GO:0046872">
    <property type="term" value="F:metal ion binding"/>
    <property type="evidence" value="ECO:0007669"/>
    <property type="project" value="UniProtKB-KW"/>
</dbReference>
<keyword evidence="3" id="KW-0479">Metal-binding</keyword>
<protein>
    <submittedName>
        <fullName evidence="7">His-Xaa-Ser system radical SAM maturase HxsB</fullName>
    </submittedName>
</protein>
<evidence type="ECO:0000313" key="7">
    <source>
        <dbReference type="EMBL" id="SJZ67464.1"/>
    </source>
</evidence>
<comment type="cofactor">
    <cofactor evidence="1">
        <name>[4Fe-4S] cluster</name>
        <dbReference type="ChEBI" id="CHEBI:49883"/>
    </cofactor>
</comment>
<dbReference type="GO" id="GO:0051536">
    <property type="term" value="F:iron-sulfur cluster binding"/>
    <property type="evidence" value="ECO:0007669"/>
    <property type="project" value="UniProtKB-KW"/>
</dbReference>
<evidence type="ECO:0000259" key="6">
    <source>
        <dbReference type="Pfam" id="PF04055"/>
    </source>
</evidence>
<dbReference type="OrthoDB" id="9808591at2"/>
<organism evidence="7 8">
    <name type="scientific">Chitinophaga eiseniae</name>
    <dbReference type="NCBI Taxonomy" id="634771"/>
    <lineage>
        <taxon>Bacteria</taxon>
        <taxon>Pseudomonadati</taxon>
        <taxon>Bacteroidota</taxon>
        <taxon>Chitinophagia</taxon>
        <taxon>Chitinophagales</taxon>
        <taxon>Chitinophagaceae</taxon>
        <taxon>Chitinophaga</taxon>
    </lineage>
</organism>
<dbReference type="InterPro" id="IPR013785">
    <property type="entry name" value="Aldolase_TIM"/>
</dbReference>
<dbReference type="AlphaFoldDB" id="A0A1T4ML18"/>
<evidence type="ECO:0000256" key="2">
    <source>
        <dbReference type="ARBA" id="ARBA00022691"/>
    </source>
</evidence>
<evidence type="ECO:0000256" key="1">
    <source>
        <dbReference type="ARBA" id="ARBA00001966"/>
    </source>
</evidence>
<keyword evidence="4" id="KW-0408">Iron</keyword>
<evidence type="ECO:0000313" key="8">
    <source>
        <dbReference type="Proteomes" id="UP000190367"/>
    </source>
</evidence>
<dbReference type="STRING" id="634771.SAMN04488128_1011142"/>
<dbReference type="SFLD" id="SFLDG01386">
    <property type="entry name" value="main_SPASM_domain-containing"/>
    <property type="match status" value="1"/>
</dbReference>
<dbReference type="InterPro" id="IPR024023">
    <property type="entry name" value="rSAM_paired_HxsB"/>
</dbReference>
<dbReference type="Proteomes" id="UP000190367">
    <property type="component" value="Unassembled WGS sequence"/>
</dbReference>
<dbReference type="Gene3D" id="3.20.20.70">
    <property type="entry name" value="Aldolase class I"/>
    <property type="match status" value="1"/>
</dbReference>